<dbReference type="InterPro" id="IPR046040">
    <property type="entry name" value="DUF5998"/>
</dbReference>
<name>A0A3N3ZV47_9MICC</name>
<comment type="caution">
    <text evidence="1">The sequence shown here is derived from an EMBL/GenBank/DDBJ whole genome shotgun (WGS) entry which is preliminary data.</text>
</comment>
<dbReference type="GO" id="GO:0016740">
    <property type="term" value="F:transferase activity"/>
    <property type="evidence" value="ECO:0007669"/>
    <property type="project" value="UniProtKB-KW"/>
</dbReference>
<dbReference type="EMBL" id="RKMF01000004">
    <property type="protein sequence ID" value="ROZ63951.1"/>
    <property type="molecule type" value="Genomic_DNA"/>
</dbReference>
<dbReference type="Pfam" id="PF19461">
    <property type="entry name" value="DUF5998"/>
    <property type="match status" value="1"/>
</dbReference>
<organism evidence="1 2">
    <name type="scientific">Kocuria soli</name>
    <dbReference type="NCBI Taxonomy" id="2485125"/>
    <lineage>
        <taxon>Bacteria</taxon>
        <taxon>Bacillati</taxon>
        <taxon>Actinomycetota</taxon>
        <taxon>Actinomycetes</taxon>
        <taxon>Micrococcales</taxon>
        <taxon>Micrococcaceae</taxon>
        <taxon>Kocuria</taxon>
    </lineage>
</organism>
<protein>
    <submittedName>
        <fullName evidence="1">Cell wall biosynthesis glycosyltransferase</fullName>
    </submittedName>
</protein>
<keyword evidence="2" id="KW-1185">Reference proteome</keyword>
<reference evidence="1 2" key="1">
    <citation type="submission" date="2018-10" db="EMBL/GenBank/DDBJ databases">
        <title>Kocuria sp. M5W7-7, whole genome shotgun sequence.</title>
        <authorList>
            <person name="Tuo L."/>
        </authorList>
    </citation>
    <scope>NUCLEOTIDE SEQUENCE [LARGE SCALE GENOMIC DNA]</scope>
    <source>
        <strain evidence="1 2">M5W7-7</strain>
    </source>
</reference>
<gene>
    <name evidence="1" type="ORF">EDL96_03985</name>
</gene>
<evidence type="ECO:0000313" key="1">
    <source>
        <dbReference type="EMBL" id="ROZ63951.1"/>
    </source>
</evidence>
<accession>A0A3N3ZV47</accession>
<dbReference type="OrthoDB" id="3725224at2"/>
<dbReference type="AlphaFoldDB" id="A0A3N3ZV47"/>
<proteinExistence type="predicted"/>
<dbReference type="RefSeq" id="WP_123824533.1">
    <property type="nucleotide sequence ID" value="NZ_RKMF01000004.1"/>
</dbReference>
<sequence length="197" mass="21651">MTQSGPRGERLHQDIERAGFYPQLVHDVVAEALDGTAPDSHLVQLETTFDRDEIHRHITVLVLAGQVLHITHVDDQQYDEAGHEVVALVSTESVAASEVHSVTLTYAYYKPQEYQPGHPISEVNLSVAWTGTRNLDLQPAGCEDPQCEADHGYTGMSAVQDVVLRISAEADGTEAVEGAREFARCLRRAALNQSPIR</sequence>
<keyword evidence="1" id="KW-0808">Transferase</keyword>
<evidence type="ECO:0000313" key="2">
    <source>
        <dbReference type="Proteomes" id="UP000270616"/>
    </source>
</evidence>
<dbReference type="Proteomes" id="UP000270616">
    <property type="component" value="Unassembled WGS sequence"/>
</dbReference>